<proteinExistence type="predicted"/>
<accession>E3GDG3</accession>
<organism evidence="1 2">
    <name type="scientific">Eubacterium callanderi</name>
    <dbReference type="NCBI Taxonomy" id="53442"/>
    <lineage>
        <taxon>Bacteria</taxon>
        <taxon>Bacillati</taxon>
        <taxon>Bacillota</taxon>
        <taxon>Clostridia</taxon>
        <taxon>Eubacteriales</taxon>
        <taxon>Eubacteriaceae</taxon>
        <taxon>Eubacterium</taxon>
    </lineage>
</organism>
<name>E3GDG3_9FIRM</name>
<reference evidence="1 2" key="2">
    <citation type="journal article" date="2011" name="J. Bacteriol.">
        <title>Complete genome sequence of a carbon monoxide-utilizing acetogen, Eubacterium limosum KIST612.</title>
        <authorList>
            <person name="Roh H."/>
            <person name="Ko H.J."/>
            <person name="Kim D."/>
            <person name="Choi D.G."/>
            <person name="Park S."/>
            <person name="Kim S."/>
            <person name="Chang I.S."/>
            <person name="Choi I.G."/>
        </authorList>
    </citation>
    <scope>NUCLEOTIDE SEQUENCE [LARGE SCALE GENOMIC DNA]</scope>
    <source>
        <strain evidence="1 2">KIST612</strain>
    </source>
</reference>
<protein>
    <submittedName>
        <fullName evidence="1">Uncharacterized protein</fullName>
    </submittedName>
</protein>
<dbReference type="HOGENOM" id="CLU_2915621_0_0_9"/>
<dbReference type="KEGG" id="elm:ELI_1782"/>
<evidence type="ECO:0000313" key="1">
    <source>
        <dbReference type="EMBL" id="ADO36768.1"/>
    </source>
</evidence>
<gene>
    <name evidence="1" type="ordered locus">ELI_1782</name>
</gene>
<sequence length="61" mass="7935">MLFYNTSNLCKKRSFKRVFRRIILKPFFFMPIFRQYKFERKKIIWAEDWAEKRIRYLLMKY</sequence>
<keyword evidence="2" id="KW-1185">Reference proteome</keyword>
<reference key="1">
    <citation type="submission" date="2010-09" db="EMBL/GenBank/DDBJ databases">
        <authorList>
            <person name="Roh H."/>
            <person name="Ko H.-J."/>
            <person name="Kim D."/>
            <person name="Choi D.G."/>
            <person name="Park S."/>
            <person name="Kim S."/>
            <person name="Kim K.H."/>
            <person name="Chang I.S."/>
            <person name="Choi I.-G."/>
        </authorList>
    </citation>
    <scope>NUCLEOTIDE SEQUENCE</scope>
    <source>
        <strain>KIST612</strain>
    </source>
</reference>
<dbReference type="AlphaFoldDB" id="E3GDG3"/>
<dbReference type="Proteomes" id="UP000006873">
    <property type="component" value="Chromosome"/>
</dbReference>
<evidence type="ECO:0000313" key="2">
    <source>
        <dbReference type="Proteomes" id="UP000006873"/>
    </source>
</evidence>
<dbReference type="EMBL" id="CP002273">
    <property type="protein sequence ID" value="ADO36768.1"/>
    <property type="molecule type" value="Genomic_DNA"/>
</dbReference>